<keyword evidence="3 9" id="KW-0812">Transmembrane</keyword>
<accession>A0AAD7GNR1</accession>
<reference evidence="11" key="1">
    <citation type="submission" date="2023-03" db="EMBL/GenBank/DDBJ databases">
        <title>Massive genome expansion in bonnet fungi (Mycena s.s.) driven by repeated elements and novel gene families across ecological guilds.</title>
        <authorList>
            <consortium name="Lawrence Berkeley National Laboratory"/>
            <person name="Harder C.B."/>
            <person name="Miyauchi S."/>
            <person name="Viragh M."/>
            <person name="Kuo A."/>
            <person name="Thoen E."/>
            <person name="Andreopoulos B."/>
            <person name="Lu D."/>
            <person name="Skrede I."/>
            <person name="Drula E."/>
            <person name="Henrissat B."/>
            <person name="Morin E."/>
            <person name="Kohler A."/>
            <person name="Barry K."/>
            <person name="LaButti K."/>
            <person name="Morin E."/>
            <person name="Salamov A."/>
            <person name="Lipzen A."/>
            <person name="Mereny Z."/>
            <person name="Hegedus B."/>
            <person name="Baldrian P."/>
            <person name="Stursova M."/>
            <person name="Weitz H."/>
            <person name="Taylor A."/>
            <person name="Grigoriev I.V."/>
            <person name="Nagy L.G."/>
            <person name="Martin F."/>
            <person name="Kauserud H."/>
        </authorList>
    </citation>
    <scope>NUCLEOTIDE SEQUENCE</scope>
    <source>
        <strain evidence="11">CBHHK067</strain>
    </source>
</reference>
<dbReference type="InterPro" id="IPR013320">
    <property type="entry name" value="ConA-like_dom_sf"/>
</dbReference>
<dbReference type="PANTHER" id="PTHR31361:SF1">
    <property type="entry name" value="BETA-GLUCAN SYNTHESIS-ASSOCIATED PROTEIN KRE6-RELATED"/>
    <property type="match status" value="1"/>
</dbReference>
<comment type="subcellular location">
    <subcellularLocation>
        <location evidence="1">Membrane</location>
        <topology evidence="1">Single-pass type II membrane protein</topology>
    </subcellularLocation>
</comment>
<dbReference type="PANTHER" id="PTHR31361">
    <property type="entry name" value="BETA-GLUCAN SYNTHESIS-ASSOCIATED PROTEIN KRE6-RELATED"/>
    <property type="match status" value="1"/>
</dbReference>
<protein>
    <submittedName>
        <fullName evidence="11">Beta-glucan synthesis-associated protein-domain-containing protein</fullName>
    </submittedName>
</protein>
<evidence type="ECO:0000256" key="7">
    <source>
        <dbReference type="ARBA" id="ARBA00023180"/>
    </source>
</evidence>
<evidence type="ECO:0000256" key="8">
    <source>
        <dbReference type="ARBA" id="ARBA00023316"/>
    </source>
</evidence>
<dbReference type="AlphaFoldDB" id="A0AAD7GNR1"/>
<gene>
    <name evidence="11" type="ORF">B0H17DRAFT_1166981</name>
</gene>
<dbReference type="Proteomes" id="UP001221757">
    <property type="component" value="Unassembled WGS sequence"/>
</dbReference>
<dbReference type="InterPro" id="IPR000757">
    <property type="entry name" value="Beta-glucanase-like"/>
</dbReference>
<dbReference type="PROSITE" id="PS51762">
    <property type="entry name" value="GH16_2"/>
    <property type="match status" value="1"/>
</dbReference>
<dbReference type="SUPFAM" id="SSF49899">
    <property type="entry name" value="Concanavalin A-like lectins/glucanases"/>
    <property type="match status" value="1"/>
</dbReference>
<comment type="caution">
    <text evidence="11">The sequence shown here is derived from an EMBL/GenBank/DDBJ whole genome shotgun (WGS) entry which is preliminary data.</text>
</comment>
<keyword evidence="6 9" id="KW-0472">Membrane</keyword>
<feature type="domain" description="GH16" evidence="10">
    <location>
        <begin position="175"/>
        <end position="605"/>
    </location>
</feature>
<keyword evidence="8" id="KW-0961">Cell wall biogenesis/degradation</keyword>
<keyword evidence="12" id="KW-1185">Reference proteome</keyword>
<keyword evidence="4" id="KW-0735">Signal-anchor</keyword>
<evidence type="ECO:0000256" key="2">
    <source>
        <dbReference type="ARBA" id="ARBA00010962"/>
    </source>
</evidence>
<dbReference type="EMBL" id="JARKIE010000013">
    <property type="protein sequence ID" value="KAJ7703191.1"/>
    <property type="molecule type" value="Genomic_DNA"/>
</dbReference>
<feature type="transmembrane region" description="Helical" evidence="9">
    <location>
        <begin position="118"/>
        <end position="138"/>
    </location>
</feature>
<dbReference type="GO" id="GO:0015926">
    <property type="term" value="F:glucosidase activity"/>
    <property type="evidence" value="ECO:0007669"/>
    <property type="project" value="TreeGrafter"/>
</dbReference>
<proteinExistence type="inferred from homology"/>
<keyword evidence="5 9" id="KW-1133">Transmembrane helix</keyword>
<evidence type="ECO:0000313" key="12">
    <source>
        <dbReference type="Proteomes" id="UP001221757"/>
    </source>
</evidence>
<evidence type="ECO:0000256" key="1">
    <source>
        <dbReference type="ARBA" id="ARBA00004606"/>
    </source>
</evidence>
<evidence type="ECO:0000259" key="10">
    <source>
        <dbReference type="PROSITE" id="PS51762"/>
    </source>
</evidence>
<dbReference type="Pfam" id="PF03935">
    <property type="entry name" value="SKN1_KRE6_Sbg1"/>
    <property type="match status" value="2"/>
</dbReference>
<evidence type="ECO:0000313" key="11">
    <source>
        <dbReference type="EMBL" id="KAJ7703191.1"/>
    </source>
</evidence>
<dbReference type="Gene3D" id="2.60.120.200">
    <property type="match status" value="2"/>
</dbReference>
<keyword evidence="7" id="KW-0325">Glycoprotein</keyword>
<organism evidence="11 12">
    <name type="scientific">Mycena rosella</name>
    <name type="common">Pink bonnet</name>
    <name type="synonym">Agaricus rosellus</name>
    <dbReference type="NCBI Taxonomy" id="1033263"/>
    <lineage>
        <taxon>Eukaryota</taxon>
        <taxon>Fungi</taxon>
        <taxon>Dikarya</taxon>
        <taxon>Basidiomycota</taxon>
        <taxon>Agaricomycotina</taxon>
        <taxon>Agaricomycetes</taxon>
        <taxon>Agaricomycetidae</taxon>
        <taxon>Agaricales</taxon>
        <taxon>Marasmiineae</taxon>
        <taxon>Mycenaceae</taxon>
        <taxon>Mycena</taxon>
    </lineage>
</organism>
<evidence type="ECO:0000256" key="6">
    <source>
        <dbReference type="ARBA" id="ARBA00023136"/>
    </source>
</evidence>
<evidence type="ECO:0000256" key="3">
    <source>
        <dbReference type="ARBA" id="ARBA00022692"/>
    </source>
</evidence>
<dbReference type="GO" id="GO:0005886">
    <property type="term" value="C:plasma membrane"/>
    <property type="evidence" value="ECO:0007669"/>
    <property type="project" value="TreeGrafter"/>
</dbReference>
<dbReference type="GO" id="GO:0005789">
    <property type="term" value="C:endoplasmic reticulum membrane"/>
    <property type="evidence" value="ECO:0007669"/>
    <property type="project" value="TreeGrafter"/>
</dbReference>
<evidence type="ECO:0000256" key="4">
    <source>
        <dbReference type="ARBA" id="ARBA00022968"/>
    </source>
</evidence>
<evidence type="ECO:0000256" key="9">
    <source>
        <dbReference type="SAM" id="Phobius"/>
    </source>
</evidence>
<dbReference type="GO" id="GO:0006078">
    <property type="term" value="P:(1-&gt;6)-beta-D-glucan biosynthetic process"/>
    <property type="evidence" value="ECO:0007669"/>
    <property type="project" value="TreeGrafter"/>
</dbReference>
<dbReference type="GO" id="GO:0031505">
    <property type="term" value="P:fungal-type cell wall organization"/>
    <property type="evidence" value="ECO:0007669"/>
    <property type="project" value="TreeGrafter"/>
</dbReference>
<sequence length="653" mass="71584">MEATRVNFVGGNQKPAKLPQKEAICPTERPGSHGAAPDFLVNSEGLKIAWDNLSAYVLAWLLVVAPRCTYSLGPDPAKWGCSLDLEEVDPDDELHRPEIVTGIERGGHPLSLRGATNLGCLFLLTIGILALFIGYPVLTFVTHANVFGSLNLAGPNGTGQIPGIPGNWALIDADTPVDKYTIPSWIPGNEEMQLVFSDEFEVAGRSFYPGDDPYWEAVDLHYWATNNIEWYDPEAITTADGSLIITLSQKETHDLNYEGGEQAGGPVRNKFCFTGGYIEALVRLPGANNILGLWPALWTMGNLGRAGYGASLEGTWPYSYDSCDVGTAPNQTHNGAPEAATVNGDTGHDGELSWLPGQRLSRCTCDGESHPGPKHSDGTFVGRSAPGLSSLSTHHFTLITMLRQRSMCSRHRLIYRRAYNSMFEHVSRSLQNLSPKFLKVPNGLPLMRSASTPHLCLLRLTRFKAYEWNNSSDNMIIPDPTISSLNTFKGSITQQATSVVTSTDPACYEKDGGCFSIYGFEYKPGFDDGYITWISNNTVSWTIKAAGLTADAAVNISARPVPQEPMYIIANLGMSTNFGPVDLAHQPFPVHLAIEYIRVYQPKSAINIGCNPPEFPTSDYINKYIDAYTNPNLTTWRDDFHQPFPKSSFLGEC</sequence>
<evidence type="ECO:0000256" key="5">
    <source>
        <dbReference type="ARBA" id="ARBA00022989"/>
    </source>
</evidence>
<name>A0AAD7GNR1_MYCRO</name>
<comment type="similarity">
    <text evidence="2">Belongs to the SKN1/KRE6 family.</text>
</comment>
<dbReference type="InterPro" id="IPR005629">
    <property type="entry name" value="Skn1/Kre6/Sbg1"/>
</dbReference>